<accession>A0A835G4R8</accession>
<evidence type="ECO:0000313" key="2">
    <source>
        <dbReference type="Proteomes" id="UP000648187"/>
    </source>
</evidence>
<dbReference type="Gene3D" id="3.30.70.1820">
    <property type="entry name" value="L1 transposable element, RRM domain"/>
    <property type="match status" value="1"/>
</dbReference>
<keyword evidence="2" id="KW-1185">Reference proteome</keyword>
<protein>
    <submittedName>
        <fullName evidence="1">Uncharacterized protein</fullName>
    </submittedName>
</protein>
<name>A0A835G4R8_SPOEX</name>
<sequence length="278" mass="31611">MSLSQLADVQASQKNLEELILNKMGEMESQLQTASLPKANTIAKLAEEFRCFRELVFGMLSLLRSQIQDFSKIVDSLDMRSRRKALIFTGISENEVDCKAFIVEKLHSKLALKDITMDHITQCHRLGAPSKDRARPILVRFMKVDQKSAVWRAKQGLKGSSIAIKEFLTRTRQSVFSKARLHFGMRACWTQDGVIVIRTSDGSRHRISSSDELDPLLVRYPKVARESTVAARGKPTNNEHLLLCPSPLNSQLMHGFVVVNTYFTLHKQIFMDHHSHNH</sequence>
<proteinExistence type="predicted"/>
<dbReference type="AlphaFoldDB" id="A0A835G4R8"/>
<evidence type="ECO:0000313" key="1">
    <source>
        <dbReference type="EMBL" id="KAF9406051.1"/>
    </source>
</evidence>
<dbReference type="Proteomes" id="UP000648187">
    <property type="component" value="Unassembled WGS sequence"/>
</dbReference>
<gene>
    <name evidence="1" type="ORF">HW555_013437</name>
</gene>
<comment type="caution">
    <text evidence="1">The sequence shown here is derived from an EMBL/GenBank/DDBJ whole genome shotgun (WGS) entry which is preliminary data.</text>
</comment>
<reference evidence="1" key="1">
    <citation type="submission" date="2020-08" db="EMBL/GenBank/DDBJ databases">
        <title>Spodoptera exigua strain:BAW_Kor-Di-RS1 Genome sequencing and assembly.</title>
        <authorList>
            <person name="Kim J."/>
            <person name="Nam H.Y."/>
            <person name="Kwon M."/>
            <person name="Choi J.H."/>
            <person name="Cho S.R."/>
            <person name="Kim G.-H."/>
        </authorList>
    </citation>
    <scope>NUCLEOTIDE SEQUENCE</scope>
    <source>
        <strain evidence="1">BAW_Kor-Di-RS1</strain>
        <tissue evidence="1">Whole-body</tissue>
    </source>
</reference>
<dbReference type="EMBL" id="JACKWZ010000647">
    <property type="protein sequence ID" value="KAF9406051.1"/>
    <property type="molecule type" value="Genomic_DNA"/>
</dbReference>
<organism evidence="1 2">
    <name type="scientific">Spodoptera exigua</name>
    <name type="common">Beet armyworm</name>
    <name type="synonym">Noctua fulgens</name>
    <dbReference type="NCBI Taxonomy" id="7107"/>
    <lineage>
        <taxon>Eukaryota</taxon>
        <taxon>Metazoa</taxon>
        <taxon>Ecdysozoa</taxon>
        <taxon>Arthropoda</taxon>
        <taxon>Hexapoda</taxon>
        <taxon>Insecta</taxon>
        <taxon>Pterygota</taxon>
        <taxon>Neoptera</taxon>
        <taxon>Endopterygota</taxon>
        <taxon>Lepidoptera</taxon>
        <taxon>Glossata</taxon>
        <taxon>Ditrysia</taxon>
        <taxon>Noctuoidea</taxon>
        <taxon>Noctuidae</taxon>
        <taxon>Amphipyrinae</taxon>
        <taxon>Spodoptera</taxon>
    </lineage>
</organism>